<feature type="compositionally biased region" description="Polar residues" evidence="2">
    <location>
        <begin position="274"/>
        <end position="285"/>
    </location>
</feature>
<name>A0A078B300_STYLE</name>
<feature type="compositionally biased region" description="Low complexity" evidence="2">
    <location>
        <begin position="237"/>
        <end position="270"/>
    </location>
</feature>
<gene>
    <name evidence="4" type="primary">Contig15312.g16310</name>
    <name evidence="4" type="ORF">STYLEM_17759</name>
</gene>
<sequence>MSSNQNLQFLQERLFSSQELRYLQSATLSTFLSFNQQGYSDSTSVVSAIGAFIACVTITLLVVTIYFSVKVYKYGEKQANIKQPQQQQQQQDLATFSRLKTGDPEAQFINQPVNFEKDPSHHQQPHWEHSSAKLNLDGKNQSQKQNPVNVNSIQKQDEEDDFIQISPQPIIDTVDKPAPLNNAVMGPSNAINRLINKKLKQGLDIQARDLDDIDVKIDHDLEVEEQKLQGKKEQIQKHQQPQQQQELIKQQQVIQKQPVQSNNSSSQQFKKSAENSQQRLQQYKQVEQDSQHNESIEDRNSDSLLKGVVKKSKVDQQLIIQNKQQNNNKNLANEIERESQNSKIKANQTKISEYQQQDVSNDTLKRQKNIIKNDSKDKIGAALEDQLQQENDVSQYSYFSEDDDADGIEVAENKKSNQNIKAGQKKREISLDQSQASQNYGTKSKEEQDQAVGGRRA</sequence>
<dbReference type="InParanoid" id="A0A078B300"/>
<evidence type="ECO:0000313" key="5">
    <source>
        <dbReference type="Proteomes" id="UP000039865"/>
    </source>
</evidence>
<protein>
    <recommendedName>
        <fullName evidence="6">Transmembrane protein</fullName>
    </recommendedName>
</protein>
<feature type="region of interest" description="Disordered" evidence="2">
    <location>
        <begin position="228"/>
        <end position="304"/>
    </location>
</feature>
<feature type="transmembrane region" description="Helical" evidence="3">
    <location>
        <begin position="45"/>
        <end position="69"/>
    </location>
</feature>
<keyword evidence="3" id="KW-0472">Membrane</keyword>
<proteinExistence type="predicted"/>
<feature type="compositionally biased region" description="Polar residues" evidence="2">
    <location>
        <begin position="431"/>
        <end position="442"/>
    </location>
</feature>
<dbReference type="AlphaFoldDB" id="A0A078B300"/>
<feature type="region of interest" description="Disordered" evidence="2">
    <location>
        <begin position="411"/>
        <end position="457"/>
    </location>
</feature>
<dbReference type="EMBL" id="CCKQ01016763">
    <property type="protein sequence ID" value="CDW88636.1"/>
    <property type="molecule type" value="Genomic_DNA"/>
</dbReference>
<keyword evidence="3" id="KW-0812">Transmembrane</keyword>
<evidence type="ECO:0000256" key="3">
    <source>
        <dbReference type="SAM" id="Phobius"/>
    </source>
</evidence>
<keyword evidence="3" id="KW-1133">Transmembrane helix</keyword>
<evidence type="ECO:0000313" key="4">
    <source>
        <dbReference type="EMBL" id="CDW88636.1"/>
    </source>
</evidence>
<feature type="coiled-coil region" evidence="1">
    <location>
        <begin position="321"/>
        <end position="357"/>
    </location>
</feature>
<accession>A0A078B300</accession>
<keyword evidence="5" id="KW-1185">Reference proteome</keyword>
<keyword evidence="1" id="KW-0175">Coiled coil</keyword>
<evidence type="ECO:0008006" key="6">
    <source>
        <dbReference type="Google" id="ProtNLM"/>
    </source>
</evidence>
<organism evidence="4 5">
    <name type="scientific">Stylonychia lemnae</name>
    <name type="common">Ciliate</name>
    <dbReference type="NCBI Taxonomy" id="5949"/>
    <lineage>
        <taxon>Eukaryota</taxon>
        <taxon>Sar</taxon>
        <taxon>Alveolata</taxon>
        <taxon>Ciliophora</taxon>
        <taxon>Intramacronucleata</taxon>
        <taxon>Spirotrichea</taxon>
        <taxon>Stichotrichia</taxon>
        <taxon>Sporadotrichida</taxon>
        <taxon>Oxytrichidae</taxon>
        <taxon>Stylonychinae</taxon>
        <taxon>Stylonychia</taxon>
    </lineage>
</organism>
<dbReference type="Proteomes" id="UP000039865">
    <property type="component" value="Unassembled WGS sequence"/>
</dbReference>
<reference evidence="4 5" key="1">
    <citation type="submission" date="2014-06" db="EMBL/GenBank/DDBJ databases">
        <authorList>
            <person name="Swart Estienne"/>
        </authorList>
    </citation>
    <scope>NUCLEOTIDE SEQUENCE [LARGE SCALE GENOMIC DNA]</scope>
    <source>
        <strain evidence="4 5">130c</strain>
    </source>
</reference>
<evidence type="ECO:0000256" key="2">
    <source>
        <dbReference type="SAM" id="MobiDB-lite"/>
    </source>
</evidence>
<feature type="compositionally biased region" description="Basic and acidic residues" evidence="2">
    <location>
        <begin position="286"/>
        <end position="301"/>
    </location>
</feature>
<evidence type="ECO:0000256" key="1">
    <source>
        <dbReference type="SAM" id="Coils"/>
    </source>
</evidence>